<evidence type="ECO:0000313" key="2">
    <source>
        <dbReference type="EMBL" id="RTY39033.1"/>
    </source>
</evidence>
<protein>
    <submittedName>
        <fullName evidence="2">DUF123 domain-containing protein</fullName>
    </submittedName>
</protein>
<dbReference type="AlphaFoldDB" id="A0A3S0L2B1"/>
<dbReference type="Pfam" id="PF01986">
    <property type="entry name" value="DUF123"/>
    <property type="match status" value="1"/>
</dbReference>
<dbReference type="Proteomes" id="UP000279908">
    <property type="component" value="Unassembled WGS sequence"/>
</dbReference>
<sequence>MKKQPFNPLSTPKFTIFGDNCRMGSYILFIRVEKKLNISFGRFQKGTPVLVEAGEYLYLGSALGNRPSAAPLAARLLRHASRSGMLRAHRIRRPMAKRFKEAGLVDAVPRKIPSKHIHWHADCLLDRLEAEITGVVAIRSPLRLEEALSLALGLHPGTRPLAPRLGAQDAKSGTHLLRLTDRAAVETMLMEKITDLSALLPT</sequence>
<evidence type="ECO:0000313" key="1">
    <source>
        <dbReference type="EMBL" id="KAA6230608.1"/>
    </source>
</evidence>
<reference evidence="1 4" key="2">
    <citation type="submission" date="2019-07" db="EMBL/GenBank/DDBJ databases">
        <title>Draft genome Sequence of Chlorobium phaeovibrioides sp. strain PhvTcv-s14, from the Phylum Chlorobi.</title>
        <authorList>
            <person name="Babenko V."/>
            <person name="Boldyreva D."/>
            <person name="Kanygina A."/>
            <person name="Selezneva O."/>
            <person name="Akopiyan T."/>
            <person name="Lunina O."/>
        </authorList>
    </citation>
    <scope>NUCLEOTIDE SEQUENCE [LARGE SCALE GENOMIC DNA]</scope>
    <source>
        <strain evidence="1 4">GrTcv12</strain>
    </source>
</reference>
<dbReference type="RefSeq" id="WP_126383703.1">
    <property type="nucleotide sequence ID" value="NZ_CP041698.1"/>
</dbReference>
<organism evidence="2 3">
    <name type="scientific">Chlorobium phaeovibrioides</name>
    <dbReference type="NCBI Taxonomy" id="1094"/>
    <lineage>
        <taxon>Bacteria</taxon>
        <taxon>Pseudomonadati</taxon>
        <taxon>Chlorobiota</taxon>
        <taxon>Chlorobiia</taxon>
        <taxon>Chlorobiales</taxon>
        <taxon>Chlorobiaceae</taxon>
        <taxon>Chlorobium/Pelodictyon group</taxon>
        <taxon>Chlorobium</taxon>
    </lineage>
</organism>
<evidence type="ECO:0000313" key="3">
    <source>
        <dbReference type="Proteomes" id="UP000279908"/>
    </source>
</evidence>
<evidence type="ECO:0000313" key="4">
    <source>
        <dbReference type="Proteomes" id="UP000327458"/>
    </source>
</evidence>
<dbReference type="PANTHER" id="PTHR37460">
    <property type="entry name" value="ENDONUCLEASE III"/>
    <property type="match status" value="1"/>
</dbReference>
<accession>A0A3S0L2B1</accession>
<dbReference type="EMBL" id="RXYK01000003">
    <property type="protein sequence ID" value="RTY39033.1"/>
    <property type="molecule type" value="Genomic_DNA"/>
</dbReference>
<name>A0A3S0L2B1_CHLPH</name>
<dbReference type="Proteomes" id="UP000327458">
    <property type="component" value="Unassembled WGS sequence"/>
</dbReference>
<dbReference type="PANTHER" id="PTHR37460:SF1">
    <property type="entry name" value="ENDONUCLEASE III"/>
    <property type="match status" value="1"/>
</dbReference>
<gene>
    <name evidence="2" type="ORF">EKD02_02720</name>
    <name evidence="1" type="ORF">FP507_10145</name>
</gene>
<proteinExistence type="predicted"/>
<dbReference type="InterPro" id="IPR002837">
    <property type="entry name" value="DUF123"/>
</dbReference>
<dbReference type="EMBL" id="VMRG01000002">
    <property type="protein sequence ID" value="KAA6230608.1"/>
    <property type="molecule type" value="Genomic_DNA"/>
</dbReference>
<reference evidence="2 3" key="1">
    <citation type="submission" date="2018-12" db="EMBL/GenBank/DDBJ databases">
        <authorList>
            <person name="Lunina O.N."/>
            <person name="Grouzdev D.S."/>
            <person name="Gorlenko V.M."/>
            <person name="Savvichev A.S."/>
        </authorList>
    </citation>
    <scope>NUCLEOTIDE SEQUENCE [LARGE SCALE GENOMIC DNA]</scope>
    <source>
        <strain evidence="2 3">BrKhr-17</strain>
    </source>
</reference>
<comment type="caution">
    <text evidence="2">The sequence shown here is derived from an EMBL/GenBank/DDBJ whole genome shotgun (WGS) entry which is preliminary data.</text>
</comment>